<dbReference type="STRING" id="103372.F4WR21"/>
<dbReference type="Proteomes" id="UP000007755">
    <property type="component" value="Unassembled WGS sequence"/>
</dbReference>
<dbReference type="EMBL" id="GL888283">
    <property type="protein sequence ID" value="EGI63353.1"/>
    <property type="molecule type" value="Genomic_DNA"/>
</dbReference>
<evidence type="ECO:0000313" key="2">
    <source>
        <dbReference type="Proteomes" id="UP000007755"/>
    </source>
</evidence>
<dbReference type="InParanoid" id="F4WR21"/>
<accession>F4WR21</accession>
<name>F4WR21_ACREC</name>
<dbReference type="AlphaFoldDB" id="F4WR21"/>
<evidence type="ECO:0000313" key="1">
    <source>
        <dbReference type="EMBL" id="EGI63353.1"/>
    </source>
</evidence>
<gene>
    <name evidence="1" type="ORF">G5I_08269</name>
</gene>
<proteinExistence type="predicted"/>
<keyword evidence="2" id="KW-1185">Reference proteome</keyword>
<protein>
    <submittedName>
        <fullName evidence="1">Uncharacterized protein</fullName>
    </submittedName>
</protein>
<organism evidence="2">
    <name type="scientific">Acromyrmex echinatior</name>
    <name type="common">Panamanian leafcutter ant</name>
    <name type="synonym">Acromyrmex octospinosus echinatior</name>
    <dbReference type="NCBI Taxonomy" id="103372"/>
    <lineage>
        <taxon>Eukaryota</taxon>
        <taxon>Metazoa</taxon>
        <taxon>Ecdysozoa</taxon>
        <taxon>Arthropoda</taxon>
        <taxon>Hexapoda</taxon>
        <taxon>Insecta</taxon>
        <taxon>Pterygota</taxon>
        <taxon>Neoptera</taxon>
        <taxon>Endopterygota</taxon>
        <taxon>Hymenoptera</taxon>
        <taxon>Apocrita</taxon>
        <taxon>Aculeata</taxon>
        <taxon>Formicoidea</taxon>
        <taxon>Formicidae</taxon>
        <taxon>Myrmicinae</taxon>
        <taxon>Acromyrmex</taxon>
    </lineage>
</organism>
<sequence length="285" mass="33125">MIRKVKDRTSFHLPLPLQETLDKVCPLTNLNHKLHILVRDISKRSKVVWENLMDINKVYKALQWLKDHNPYYSEIRLPASSDDFINDKLQEIEYRIVGDGSNSDEIDEVIENTVQHNKDNNDKVILKRKTFLAITKDSDINDQYTIYPMHAKRIDNESAFKFYQMLKIEDVPIAEGDKFDDNELDCNPIEADNTMKDLINFGKIDAPIDLSQMMSRLNEDQKKVFDTKKTVKVHNCRWAIPNIIDDVQNYGCEEPESIIGKSPESIHGKYTASDAMTIMFRVTLM</sequence>
<reference evidence="1" key="1">
    <citation type="submission" date="2011-02" db="EMBL/GenBank/DDBJ databases">
        <title>The genome of the leaf-cutting ant Acromyrmex echinatior suggests key adaptations to social evolution and fungus farming.</title>
        <authorList>
            <person name="Nygaard S."/>
            <person name="Zhang G."/>
        </authorList>
    </citation>
    <scope>NUCLEOTIDE SEQUENCE</scope>
</reference>